<dbReference type="RefSeq" id="XP_015703397.1">
    <property type="nucleotide sequence ID" value="XM_015846975.1"/>
</dbReference>
<dbReference type="Proteomes" id="UP000002059">
    <property type="component" value="Partially assembled WGS sequence"/>
</dbReference>
<dbReference type="VEuPathDB" id="FungiDB:PAAG_11303"/>
<protein>
    <submittedName>
        <fullName evidence="1">Uncharacterized protein</fullName>
    </submittedName>
</protein>
<sequence>MFAVRGGHAQLHSAAWQDLHNNIQMWALKHGDRRGFPVIELLQRSLLTVVDSVDLSIAD</sequence>
<accession>A0A0A2V337</accession>
<evidence type="ECO:0000313" key="1">
    <source>
        <dbReference type="EMBL" id="KGQ01913.1"/>
    </source>
</evidence>
<gene>
    <name evidence="1" type="ORF">PAAG_11303</name>
</gene>
<organism evidence="1 2">
    <name type="scientific">Paracoccidioides lutzii (strain ATCC MYA-826 / Pb01)</name>
    <name type="common">Paracoccidioides brasiliensis</name>
    <dbReference type="NCBI Taxonomy" id="502779"/>
    <lineage>
        <taxon>Eukaryota</taxon>
        <taxon>Fungi</taxon>
        <taxon>Dikarya</taxon>
        <taxon>Ascomycota</taxon>
        <taxon>Pezizomycotina</taxon>
        <taxon>Eurotiomycetes</taxon>
        <taxon>Eurotiomycetidae</taxon>
        <taxon>Onygenales</taxon>
        <taxon>Ajellomycetaceae</taxon>
        <taxon>Paracoccidioides</taxon>
    </lineage>
</organism>
<dbReference type="KEGG" id="pbl:PAAG_11303"/>
<keyword evidence="2" id="KW-1185">Reference proteome</keyword>
<dbReference type="EMBL" id="KN293994">
    <property type="protein sequence ID" value="KGQ01913.1"/>
    <property type="molecule type" value="Genomic_DNA"/>
</dbReference>
<dbReference type="GeneID" id="26970353"/>
<proteinExistence type="predicted"/>
<reference evidence="1 2" key="1">
    <citation type="journal article" date="2011" name="PLoS Genet.">
        <title>Comparative genomic analysis of human fungal pathogens causing paracoccidioidomycosis.</title>
        <authorList>
            <person name="Desjardins C.A."/>
            <person name="Champion M.D."/>
            <person name="Holder J.W."/>
            <person name="Muszewska A."/>
            <person name="Goldberg J."/>
            <person name="Bailao A.M."/>
            <person name="Brigido M.M."/>
            <person name="Ferreira M.E."/>
            <person name="Garcia A.M."/>
            <person name="Grynberg M."/>
            <person name="Gujja S."/>
            <person name="Heiman D.I."/>
            <person name="Henn M.R."/>
            <person name="Kodira C.D."/>
            <person name="Leon-Narvaez H."/>
            <person name="Longo L.V."/>
            <person name="Ma L.J."/>
            <person name="Malavazi I."/>
            <person name="Matsuo A.L."/>
            <person name="Morais F.V."/>
            <person name="Pereira M."/>
            <person name="Rodriguez-Brito S."/>
            <person name="Sakthikumar S."/>
            <person name="Salem-Izacc S.M."/>
            <person name="Sykes S.M."/>
            <person name="Teixeira M.M."/>
            <person name="Vallejo M.C."/>
            <person name="Walter M.E."/>
            <person name="Yandava C."/>
            <person name="Young S."/>
            <person name="Zeng Q."/>
            <person name="Zucker J."/>
            <person name="Felipe M.S."/>
            <person name="Goldman G.H."/>
            <person name="Haas B.J."/>
            <person name="McEwen J.G."/>
            <person name="Nino-Vega G."/>
            <person name="Puccia R."/>
            <person name="San-Blas G."/>
            <person name="Soares C.M."/>
            <person name="Birren B.W."/>
            <person name="Cuomo C.A."/>
        </authorList>
    </citation>
    <scope>NUCLEOTIDE SEQUENCE [LARGE SCALE GENOMIC DNA]</scope>
    <source>
        <strain evidence="2">ATCC MYA-826 / Pb01</strain>
    </source>
</reference>
<evidence type="ECO:0000313" key="2">
    <source>
        <dbReference type="Proteomes" id="UP000002059"/>
    </source>
</evidence>
<dbReference type="AlphaFoldDB" id="A0A0A2V337"/>
<dbReference type="HOGENOM" id="CLU_2961426_0_0_1"/>
<name>A0A0A2V337_PARBA</name>